<keyword evidence="2" id="KW-0472">Membrane</keyword>
<evidence type="ECO:0000259" key="3">
    <source>
        <dbReference type="Pfam" id="PF10979"/>
    </source>
</evidence>
<gene>
    <name evidence="4" type="ORF">AM380_11525</name>
</gene>
<evidence type="ECO:0000256" key="2">
    <source>
        <dbReference type="SAM" id="Phobius"/>
    </source>
</evidence>
<feature type="compositionally biased region" description="Basic and acidic residues" evidence="1">
    <location>
        <begin position="132"/>
        <end position="148"/>
    </location>
</feature>
<keyword evidence="2" id="KW-0812">Transmembrane</keyword>
<feature type="region of interest" description="Disordered" evidence="1">
    <location>
        <begin position="112"/>
        <end position="148"/>
    </location>
</feature>
<dbReference type="Proteomes" id="UP000244682">
    <property type="component" value="Chromosome"/>
</dbReference>
<dbReference type="AlphaFoldDB" id="A0AAU8ZN72"/>
<feature type="compositionally biased region" description="Pro residues" evidence="1">
    <location>
        <begin position="194"/>
        <end position="213"/>
    </location>
</feature>
<dbReference type="EMBL" id="CP028956">
    <property type="protein sequence ID" value="AWC94226.1"/>
    <property type="molecule type" value="Genomic_DNA"/>
</dbReference>
<dbReference type="Pfam" id="PF10979">
    <property type="entry name" value="DUF2786"/>
    <property type="match status" value="1"/>
</dbReference>
<dbReference type="InterPro" id="IPR024498">
    <property type="entry name" value="DUF2786"/>
</dbReference>
<feature type="region of interest" description="Disordered" evidence="1">
    <location>
        <begin position="185"/>
        <end position="226"/>
    </location>
</feature>
<proteinExistence type="predicted"/>
<name>A0AAU8ZN72_MORMO</name>
<reference evidence="4 5" key="1">
    <citation type="submission" date="2018-04" db="EMBL/GenBank/DDBJ databases">
        <title>Whole genome sequencing of Morganella morganii AR_0133.</title>
        <authorList>
            <person name="Conlan S."/>
            <person name="Thomas P.J."/>
            <person name="Mullikin J."/>
            <person name="Frank K.M."/>
            <person name="Segre J.A."/>
        </authorList>
    </citation>
    <scope>NUCLEOTIDE SEQUENCE [LARGE SCALE GENOMIC DNA]</scope>
    <source>
        <strain evidence="4 5">AR_0133</strain>
    </source>
</reference>
<evidence type="ECO:0000313" key="4">
    <source>
        <dbReference type="EMBL" id="AWC94226.1"/>
    </source>
</evidence>
<protein>
    <recommendedName>
        <fullName evidence="3">DUF2786 domain-containing protein</fullName>
    </recommendedName>
</protein>
<feature type="transmembrane region" description="Helical" evidence="2">
    <location>
        <begin position="246"/>
        <end position="265"/>
    </location>
</feature>
<accession>A0AAU8ZN72</accession>
<evidence type="ECO:0000313" key="5">
    <source>
        <dbReference type="Proteomes" id="UP000244682"/>
    </source>
</evidence>
<organism evidence="4 5">
    <name type="scientific">Morganella morganii</name>
    <name type="common">Proteus morganii</name>
    <dbReference type="NCBI Taxonomy" id="582"/>
    <lineage>
        <taxon>Bacteria</taxon>
        <taxon>Pseudomonadati</taxon>
        <taxon>Pseudomonadota</taxon>
        <taxon>Gammaproteobacteria</taxon>
        <taxon>Enterobacterales</taxon>
        <taxon>Morganellaceae</taxon>
        <taxon>Morganella</taxon>
    </lineage>
</organism>
<feature type="domain" description="DUF2786" evidence="3">
    <location>
        <begin position="68"/>
        <end position="106"/>
    </location>
</feature>
<evidence type="ECO:0000256" key="1">
    <source>
        <dbReference type="SAM" id="MobiDB-lite"/>
    </source>
</evidence>
<keyword evidence="2" id="KW-1133">Transmembrane helix</keyword>
<sequence length="267" mass="31308">MKAAFFYPQFPLFRPFYTQFKKVMPGKRHEPLNIPQRRIHPSPLINSPYDRLICRINVRREIMDDREKAVEKVRKLMSLAESAGNENEAANAFSKARIFMKKYHLELSDIYSAEPSPPPLSPRRKAPPRPLTPEERHREMTQLKQQEEQRLREFQKVAEQQQQRKRQREREQQALRAFERQQAELRVQQQAAPPVTPPQEPVPLPDKQPPPQPENHISGQPRESAEPVSRPLIAGFLAALTRKQHIPSYIIAVIIIVFILYIFFFQS</sequence>